<feature type="domain" description="Transposase MuDR plant" evidence="1">
    <location>
        <begin position="363"/>
        <end position="423"/>
    </location>
</feature>
<evidence type="ECO:0000313" key="2">
    <source>
        <dbReference type="EMBL" id="CAD5318269.1"/>
    </source>
</evidence>
<evidence type="ECO:0000259" key="1">
    <source>
        <dbReference type="Pfam" id="PF03108"/>
    </source>
</evidence>
<dbReference type="PANTHER" id="PTHR31973">
    <property type="entry name" value="POLYPROTEIN, PUTATIVE-RELATED"/>
    <property type="match status" value="1"/>
</dbReference>
<evidence type="ECO:0000313" key="3">
    <source>
        <dbReference type="Proteomes" id="UP000516314"/>
    </source>
</evidence>
<dbReference type="InterPro" id="IPR004332">
    <property type="entry name" value="Transposase_MuDR"/>
</dbReference>
<dbReference type="AlphaFoldDB" id="A0A7G2E7V9"/>
<dbReference type="Pfam" id="PF03108">
    <property type="entry name" value="DBD_Tnp_Mut"/>
    <property type="match status" value="1"/>
</dbReference>
<dbReference type="PANTHER" id="PTHR31973:SF113">
    <property type="entry name" value="PROTEIN FAR1-RELATED SEQUENCE 5-LIKE"/>
    <property type="match status" value="1"/>
</dbReference>
<reference evidence="2 3" key="1">
    <citation type="submission" date="2020-09" db="EMBL/GenBank/DDBJ databases">
        <authorList>
            <person name="Ashkenazy H."/>
        </authorList>
    </citation>
    <scope>NUCLEOTIDE SEQUENCE [LARGE SCALE GENOMIC DNA]</scope>
    <source>
        <strain evidence="3">cv. Cdm-0</strain>
    </source>
</reference>
<name>A0A7G2E7V9_ARATH</name>
<sequence length="677" mass="75568">MGTEDGFCYVICGDWNCEEDEKWYVEVNKVMKSRIVPVYKGIKLSEFVEAIKVEFGISTSTKVDLSFCTPNIRDFTTGDKTPPVVVTTDVGLSYFMKILEANVGTNMFVKFGTSCKRVLNNSEVDGGLVKTSSVKEDDGRGNKSKRLCGSEDSISKAGLKEFLLSSEDEEFVAELETVERVIGCERGPLVSEILSEDLDDEDLVDEGSEDLTWDEIIEVKPQSYDVEFWSPFLDEDMGGSNALDIICVGEEDADVRMGFASPTVDTELVASVEGAGSNMEIDDLITSSIKHPTDLLANSSGTGNVVNNRTGDCNTNETARENRKLSDVDDEEFDIPPLFDDTEYEAAIMPDIDRADGEDVYKGKVYASKSDCQIGLAIYAIRHMFHFKQTRTKLDSFVLNCADEKCDWRVTAHEMPESGYYEIRKAKLDHTCSVETRKMYKKKATSRVIAAVYKAQYSEPVKGPVPMDLQKLILEDLRVSASYSKCYRAREKAVVDVLGEDDDSFTKLAEYMELIKMTNLGNMTNLGCMTDLVTDIEENATSGTSNVCQRRRVESVPKLCWCGASISALISKSATNPYRRYYRCAYAAGHKVDEAMIDEIKRLARRTNALKQTMSQFIAVSINQEKVVFDKMQIKLDNEIVKRVDDKLLESKASMKNMSIAVIVCCILIIGLNKVKG</sequence>
<gene>
    <name evidence="2" type="ORF">AT9943_LOCUS6505</name>
</gene>
<dbReference type="EMBL" id="LR881467">
    <property type="protein sequence ID" value="CAD5318269.1"/>
    <property type="molecule type" value="Genomic_DNA"/>
</dbReference>
<protein>
    <submittedName>
        <fullName evidence="2">(thale cress) hypothetical protein</fullName>
    </submittedName>
</protein>
<organism evidence="2 3">
    <name type="scientific">Arabidopsis thaliana</name>
    <name type="common">Mouse-ear cress</name>
    <dbReference type="NCBI Taxonomy" id="3702"/>
    <lineage>
        <taxon>Eukaryota</taxon>
        <taxon>Viridiplantae</taxon>
        <taxon>Streptophyta</taxon>
        <taxon>Embryophyta</taxon>
        <taxon>Tracheophyta</taxon>
        <taxon>Spermatophyta</taxon>
        <taxon>Magnoliopsida</taxon>
        <taxon>eudicotyledons</taxon>
        <taxon>Gunneridae</taxon>
        <taxon>Pentapetalae</taxon>
        <taxon>rosids</taxon>
        <taxon>malvids</taxon>
        <taxon>Brassicales</taxon>
        <taxon>Brassicaceae</taxon>
        <taxon>Camelineae</taxon>
        <taxon>Arabidopsis</taxon>
    </lineage>
</organism>
<dbReference type="Proteomes" id="UP000516314">
    <property type="component" value="Chromosome 2"/>
</dbReference>
<proteinExistence type="predicted"/>
<accession>A0A7G2E7V9</accession>